<keyword evidence="2" id="KW-1185">Reference proteome</keyword>
<gene>
    <name evidence="1" type="ORF">E5331_08560</name>
</gene>
<proteinExistence type="predicted"/>
<name>A0AC61RH29_9BACT</name>
<reference evidence="1" key="1">
    <citation type="submission" date="2019-04" db="EMBL/GenBank/DDBJ databases">
        <title>Microbes associate with the intestines of laboratory mice.</title>
        <authorList>
            <person name="Navarre W."/>
            <person name="Wong E."/>
            <person name="Huang K."/>
            <person name="Tropini C."/>
            <person name="Ng K."/>
            <person name="Yu B."/>
        </authorList>
    </citation>
    <scope>NUCLEOTIDE SEQUENCE</scope>
    <source>
        <strain evidence="1">NM04_E33</strain>
    </source>
</reference>
<evidence type="ECO:0000313" key="1">
    <source>
        <dbReference type="EMBL" id="TGY78845.1"/>
    </source>
</evidence>
<comment type="caution">
    <text evidence="1">The sequence shown here is derived from an EMBL/GenBank/DDBJ whole genome shotgun (WGS) entry which is preliminary data.</text>
</comment>
<accession>A0AC61RH29</accession>
<dbReference type="EMBL" id="SRYB01000010">
    <property type="protein sequence ID" value="TGY78845.1"/>
    <property type="molecule type" value="Genomic_DNA"/>
</dbReference>
<protein>
    <submittedName>
        <fullName evidence="1">Uncharacterized protein</fullName>
    </submittedName>
</protein>
<evidence type="ECO:0000313" key="2">
    <source>
        <dbReference type="Proteomes" id="UP000306319"/>
    </source>
</evidence>
<dbReference type="Proteomes" id="UP000306319">
    <property type="component" value="Unassembled WGS sequence"/>
</dbReference>
<organism evidence="1 2">
    <name type="scientific">Lepagella muris</name>
    <dbReference type="NCBI Taxonomy" id="3032870"/>
    <lineage>
        <taxon>Bacteria</taxon>
        <taxon>Pseudomonadati</taxon>
        <taxon>Bacteroidota</taxon>
        <taxon>Bacteroidia</taxon>
        <taxon>Bacteroidales</taxon>
        <taxon>Muribaculaceae</taxon>
        <taxon>Lepagella</taxon>
    </lineage>
</organism>
<sequence length="156" mass="17868">MSEVELYLIQDGDNCTIYTLQFLRDTENEFEKFISKFKESAEYSEDYIRIAAFISRIARTGASERYFRQEGKMNDSVVALPVISSKLRLYCLRLSDKILILGNGGVKSTRTYDEDPTLKGYVMTLQKFENLLRQGIEDGSVTLTETTIGTDNIFEL</sequence>